<keyword evidence="2" id="KW-0808">Transferase</keyword>
<dbReference type="GO" id="GO:0016740">
    <property type="term" value="F:transferase activity"/>
    <property type="evidence" value="ECO:0007669"/>
    <property type="project" value="UniProtKB-KW"/>
</dbReference>
<dbReference type="Pfam" id="PF13409">
    <property type="entry name" value="GST_N_2"/>
    <property type="match status" value="1"/>
</dbReference>
<evidence type="ECO:0000259" key="3">
    <source>
        <dbReference type="PROSITE" id="PS50404"/>
    </source>
</evidence>
<sequence length="206" mass="23137">MLTIWGRTNSVNVQKVMWAVGELGLAHRRIDAGGAFGGLDTPDYGAMNPNRKIPVLQDGETVVWESNACVRYLAACYGKGGLWPEDPAQRARADAWMDWMITTVLPDLGICFWGLVRTPEAQRDMAAIEAAAGRLGPLWQILDEWLSERRFVAGPELTMGDIPVGCAFYRYMNLDIERPGLPNLQLWYQNLKARDAYRQHVMIPVT</sequence>
<name>A0AAP3XRA9_9PROT</name>
<dbReference type="InterPro" id="IPR036249">
    <property type="entry name" value="Thioredoxin-like_sf"/>
</dbReference>
<dbReference type="InterPro" id="IPR004046">
    <property type="entry name" value="GST_C"/>
</dbReference>
<comment type="caution">
    <text evidence="5">The sequence shown here is derived from an EMBL/GenBank/DDBJ whole genome shotgun (WGS) entry which is preliminary data.</text>
</comment>
<accession>A0AAP3XRA9</accession>
<feature type="domain" description="GST C-terminal" evidence="4">
    <location>
        <begin position="86"/>
        <end position="206"/>
    </location>
</feature>
<dbReference type="Pfam" id="PF00043">
    <property type="entry name" value="GST_C"/>
    <property type="match status" value="1"/>
</dbReference>
<reference evidence="5 6" key="1">
    <citation type="submission" date="2023-03" db="EMBL/GenBank/DDBJ databases">
        <title>YIM 152171 draft genome.</title>
        <authorList>
            <person name="Yang Z."/>
        </authorList>
    </citation>
    <scope>NUCLEOTIDE SEQUENCE [LARGE SCALE GENOMIC DNA]</scope>
    <source>
        <strain evidence="5 6">YIM 152171</strain>
    </source>
</reference>
<proteinExistence type="inferred from homology"/>
<dbReference type="InterPro" id="IPR040079">
    <property type="entry name" value="Glutathione_S-Trfase"/>
</dbReference>
<keyword evidence="6" id="KW-1185">Reference proteome</keyword>
<dbReference type="InterPro" id="IPR010987">
    <property type="entry name" value="Glutathione-S-Trfase_C-like"/>
</dbReference>
<gene>
    <name evidence="5" type="ORF">PZ740_08960</name>
</gene>
<evidence type="ECO:0000313" key="5">
    <source>
        <dbReference type="EMBL" id="MDF1586512.1"/>
    </source>
</evidence>
<dbReference type="Gene3D" id="1.20.1050.10">
    <property type="match status" value="1"/>
</dbReference>
<protein>
    <submittedName>
        <fullName evidence="5">Glutathione S-transferase</fullName>
    </submittedName>
</protein>
<dbReference type="SFLD" id="SFLDS00019">
    <property type="entry name" value="Glutathione_Transferase_(cytos"/>
    <property type="match status" value="1"/>
</dbReference>
<dbReference type="EMBL" id="JARGEQ010000090">
    <property type="protein sequence ID" value="MDF1586512.1"/>
    <property type="molecule type" value="Genomic_DNA"/>
</dbReference>
<evidence type="ECO:0000256" key="1">
    <source>
        <dbReference type="ARBA" id="ARBA00007409"/>
    </source>
</evidence>
<organism evidence="5 6">
    <name type="scientific">Marinimicrococcus flavescens</name>
    <dbReference type="NCBI Taxonomy" id="3031815"/>
    <lineage>
        <taxon>Bacteria</taxon>
        <taxon>Pseudomonadati</taxon>
        <taxon>Pseudomonadota</taxon>
        <taxon>Alphaproteobacteria</taxon>
        <taxon>Geminicoccales</taxon>
        <taxon>Geminicoccaceae</taxon>
        <taxon>Marinimicrococcus</taxon>
    </lineage>
</organism>
<dbReference type="PROSITE" id="PS50404">
    <property type="entry name" value="GST_NTER"/>
    <property type="match status" value="1"/>
</dbReference>
<feature type="domain" description="GST N-terminal" evidence="3">
    <location>
        <begin position="1"/>
        <end position="81"/>
    </location>
</feature>
<dbReference type="InterPro" id="IPR004045">
    <property type="entry name" value="Glutathione_S-Trfase_N"/>
</dbReference>
<evidence type="ECO:0000259" key="4">
    <source>
        <dbReference type="PROSITE" id="PS50405"/>
    </source>
</evidence>
<evidence type="ECO:0000313" key="6">
    <source>
        <dbReference type="Proteomes" id="UP001301140"/>
    </source>
</evidence>
<evidence type="ECO:0000256" key="2">
    <source>
        <dbReference type="ARBA" id="ARBA00022679"/>
    </source>
</evidence>
<dbReference type="SFLD" id="SFLDG01150">
    <property type="entry name" value="Main.1:_Beta-like"/>
    <property type="match status" value="1"/>
</dbReference>
<dbReference type="RefSeq" id="WP_327788927.1">
    <property type="nucleotide sequence ID" value="NZ_JARGEQ010000090.1"/>
</dbReference>
<comment type="similarity">
    <text evidence="1">Belongs to the GST superfamily.</text>
</comment>
<dbReference type="InterPro" id="IPR036282">
    <property type="entry name" value="Glutathione-S-Trfase_C_sf"/>
</dbReference>
<dbReference type="PANTHER" id="PTHR44051:SF19">
    <property type="entry name" value="DISULFIDE-BOND OXIDOREDUCTASE YFCG"/>
    <property type="match status" value="1"/>
</dbReference>
<dbReference type="CDD" id="cd03047">
    <property type="entry name" value="GST_N_2"/>
    <property type="match status" value="1"/>
</dbReference>
<dbReference type="FunFam" id="3.40.30.10:FF:000039">
    <property type="entry name" value="Glutathione S-transferase domain"/>
    <property type="match status" value="1"/>
</dbReference>
<dbReference type="SUPFAM" id="SSF52833">
    <property type="entry name" value="Thioredoxin-like"/>
    <property type="match status" value="1"/>
</dbReference>
<dbReference type="Proteomes" id="UP001301140">
    <property type="component" value="Unassembled WGS sequence"/>
</dbReference>
<dbReference type="AlphaFoldDB" id="A0AAP3XRA9"/>
<dbReference type="SFLD" id="SFLDG00358">
    <property type="entry name" value="Main_(cytGST)"/>
    <property type="match status" value="1"/>
</dbReference>
<dbReference type="SUPFAM" id="SSF47616">
    <property type="entry name" value="GST C-terminal domain-like"/>
    <property type="match status" value="1"/>
</dbReference>
<dbReference type="PROSITE" id="PS50405">
    <property type="entry name" value="GST_CTER"/>
    <property type="match status" value="1"/>
</dbReference>
<dbReference type="Gene3D" id="3.40.30.10">
    <property type="entry name" value="Glutaredoxin"/>
    <property type="match status" value="1"/>
</dbReference>
<dbReference type="PANTHER" id="PTHR44051">
    <property type="entry name" value="GLUTATHIONE S-TRANSFERASE-RELATED"/>
    <property type="match status" value="1"/>
</dbReference>